<dbReference type="Pfam" id="PF13472">
    <property type="entry name" value="Lipase_GDSL_2"/>
    <property type="match status" value="1"/>
</dbReference>
<keyword evidence="3" id="KW-1185">Reference proteome</keyword>
<dbReference type="PANTHER" id="PTHR30383">
    <property type="entry name" value="THIOESTERASE 1/PROTEASE 1/LYSOPHOSPHOLIPASE L1"/>
    <property type="match status" value="1"/>
</dbReference>
<dbReference type="AlphaFoldDB" id="A0A2S7IG71"/>
<evidence type="ECO:0000313" key="2">
    <source>
        <dbReference type="EMBL" id="PQA54371.1"/>
    </source>
</evidence>
<dbReference type="GO" id="GO:0004622">
    <property type="term" value="F:phosphatidylcholine lysophospholipase activity"/>
    <property type="evidence" value="ECO:0007669"/>
    <property type="project" value="TreeGrafter"/>
</dbReference>
<protein>
    <submittedName>
        <fullName evidence="2">G-D-S-L family lipolytic protein</fullName>
    </submittedName>
</protein>
<dbReference type="Proteomes" id="UP000239590">
    <property type="component" value="Unassembled WGS sequence"/>
</dbReference>
<evidence type="ECO:0000313" key="3">
    <source>
        <dbReference type="Proteomes" id="UP000239590"/>
    </source>
</evidence>
<dbReference type="RefSeq" id="WP_104715496.1">
    <property type="nucleotide sequence ID" value="NZ_PTRA01000006.1"/>
</dbReference>
<name>A0A2S7IG71_9BACT</name>
<organism evidence="2 3">
    <name type="scientific">Siphonobacter curvatus</name>
    <dbReference type="NCBI Taxonomy" id="2094562"/>
    <lineage>
        <taxon>Bacteria</taxon>
        <taxon>Pseudomonadati</taxon>
        <taxon>Bacteroidota</taxon>
        <taxon>Cytophagia</taxon>
        <taxon>Cytophagales</taxon>
        <taxon>Cytophagaceae</taxon>
        <taxon>Siphonobacter</taxon>
    </lineage>
</organism>
<accession>A0A2S7IG71</accession>
<dbReference type="Gene3D" id="3.40.50.1110">
    <property type="entry name" value="SGNH hydrolase"/>
    <property type="match status" value="1"/>
</dbReference>
<dbReference type="InterPro" id="IPR013830">
    <property type="entry name" value="SGNH_hydro"/>
</dbReference>
<dbReference type="InterPro" id="IPR051532">
    <property type="entry name" value="Ester_Hydrolysis_Enzymes"/>
</dbReference>
<gene>
    <name evidence="2" type="ORF">C5O19_21715</name>
</gene>
<dbReference type="OrthoDB" id="9774205at2"/>
<dbReference type="EMBL" id="PTRA01000006">
    <property type="protein sequence ID" value="PQA54371.1"/>
    <property type="molecule type" value="Genomic_DNA"/>
</dbReference>
<dbReference type="InterPro" id="IPR036514">
    <property type="entry name" value="SGNH_hydro_sf"/>
</dbReference>
<sequence>MRSIHARLFSKRFLVLMLISLLCHIDLKAQPFPKKVHRIVFLGNSITYDGRYVTDVAAYLRVKYPRQNYEIINVGLPSETVSGLSEPNHADGKFPRPDLHERLTRVLQQTKPDLVIACYGMNDGIYLPWDESRFAAFRTGMQWLHDQVVKAGATIIHVTPPVYDESRGQAQGYAAVLDRYAEWLLSQRDAQQWRVLDIHFPMKNYLETQRQQNATFYLAEDGIHPQAQGHWLMAQQLLVGLGEDQAATATDARASVAFHPKGAQLLELEAEKQAVLKDAWLTSTGHQRPGMKKGLPLAEALQKAAALTKQQKALLR</sequence>
<proteinExistence type="predicted"/>
<comment type="caution">
    <text evidence="2">The sequence shown here is derived from an EMBL/GenBank/DDBJ whole genome shotgun (WGS) entry which is preliminary data.</text>
</comment>
<feature type="domain" description="SGNH hydrolase-type esterase" evidence="1">
    <location>
        <begin position="41"/>
        <end position="231"/>
    </location>
</feature>
<dbReference type="PANTHER" id="PTHR30383:SF5">
    <property type="entry name" value="SGNH HYDROLASE-TYPE ESTERASE DOMAIN-CONTAINING PROTEIN"/>
    <property type="match status" value="1"/>
</dbReference>
<dbReference type="SUPFAM" id="SSF52266">
    <property type="entry name" value="SGNH hydrolase"/>
    <property type="match status" value="1"/>
</dbReference>
<reference evidence="3" key="1">
    <citation type="submission" date="2018-02" db="EMBL/GenBank/DDBJ databases">
        <title>Genome sequencing of Solimonas sp. HR-BB.</title>
        <authorList>
            <person name="Lee Y."/>
            <person name="Jeon C.O."/>
        </authorList>
    </citation>
    <scope>NUCLEOTIDE SEQUENCE [LARGE SCALE GENOMIC DNA]</scope>
    <source>
        <strain evidence="3">HR-U</strain>
    </source>
</reference>
<dbReference type="CDD" id="cd01834">
    <property type="entry name" value="SGNH_hydrolase_like_2"/>
    <property type="match status" value="1"/>
</dbReference>
<evidence type="ECO:0000259" key="1">
    <source>
        <dbReference type="Pfam" id="PF13472"/>
    </source>
</evidence>